<name>A0ABS6ZGV0_9ACTN</name>
<dbReference type="RefSeq" id="WP_219672228.1">
    <property type="nucleotide sequence ID" value="NZ_WTFF01000555.1"/>
</dbReference>
<dbReference type="Pfam" id="PF14028">
    <property type="entry name" value="Lant_dehydr_C"/>
    <property type="match status" value="1"/>
</dbReference>
<comment type="caution">
    <text evidence="2">The sequence shown here is derived from an EMBL/GenBank/DDBJ whole genome shotgun (WGS) entry which is preliminary data.</text>
</comment>
<organism evidence="2 3">
    <name type="scientific">Streptomyces bambusae</name>
    <dbReference type="NCBI Taxonomy" id="1550616"/>
    <lineage>
        <taxon>Bacteria</taxon>
        <taxon>Bacillati</taxon>
        <taxon>Actinomycetota</taxon>
        <taxon>Actinomycetes</taxon>
        <taxon>Kitasatosporales</taxon>
        <taxon>Streptomycetaceae</taxon>
        <taxon>Streptomyces</taxon>
    </lineage>
</organism>
<feature type="non-terminal residue" evidence="2">
    <location>
        <position position="1"/>
    </location>
</feature>
<protein>
    <recommendedName>
        <fullName evidence="1">Thiopeptide-type bacteriocin biosynthesis domain-containing protein</fullName>
    </recommendedName>
</protein>
<accession>A0ABS6ZGV0</accession>
<proteinExistence type="predicted"/>
<evidence type="ECO:0000259" key="1">
    <source>
        <dbReference type="Pfam" id="PF14028"/>
    </source>
</evidence>
<dbReference type="InterPro" id="IPR023809">
    <property type="entry name" value="Thiopep_bacteriocin_synth_dom"/>
</dbReference>
<feature type="domain" description="Thiopeptide-type bacteriocin biosynthesis" evidence="1">
    <location>
        <begin position="9"/>
        <end position="76"/>
    </location>
</feature>
<dbReference type="EMBL" id="WTFF01000555">
    <property type="protein sequence ID" value="MBW5486979.1"/>
    <property type="molecule type" value="Genomic_DNA"/>
</dbReference>
<gene>
    <name evidence="2" type="ORF">GPJ59_35425</name>
</gene>
<evidence type="ECO:0000313" key="2">
    <source>
        <dbReference type="EMBL" id="MBW5486979.1"/>
    </source>
</evidence>
<keyword evidence="3" id="KW-1185">Reference proteome</keyword>
<dbReference type="Proteomes" id="UP000812013">
    <property type="component" value="Unassembled WGS sequence"/>
</dbReference>
<evidence type="ECO:0000313" key="3">
    <source>
        <dbReference type="Proteomes" id="UP000812013"/>
    </source>
</evidence>
<reference evidence="2 3" key="1">
    <citation type="submission" date="2019-12" db="EMBL/GenBank/DDBJ databases">
        <title>Genome sequence of Streptomyces bambusae.</title>
        <authorList>
            <person name="Bansal K."/>
            <person name="Choksket S."/>
            <person name="Korpole S."/>
            <person name="Patil P.B."/>
        </authorList>
    </citation>
    <scope>NUCLEOTIDE SEQUENCE [LARGE SCALE GENOMIC DNA]</scope>
    <source>
        <strain evidence="2 3">SK60</strain>
    </source>
</reference>
<sequence length="91" mass="10193">AAHRRAPDLRDRLDRVRAGPHRPALDAYRLSLRAAVEDHLAAGGRPRNPDHLLFHLVHLTNNRLGVRPVEEAVLARWIHAEQHAAPTRGAC</sequence>